<evidence type="ECO:0000313" key="4">
    <source>
        <dbReference type="EMBL" id="CAB5033611.1"/>
    </source>
</evidence>
<dbReference type="InterPro" id="IPR027417">
    <property type="entry name" value="P-loop_NTPase"/>
</dbReference>
<dbReference type="Pfam" id="PF10609">
    <property type="entry name" value="ParA"/>
    <property type="match status" value="1"/>
</dbReference>
<keyword evidence="2" id="KW-0067">ATP-binding</keyword>
<dbReference type="PANTHER" id="PTHR13696:SF52">
    <property type="entry name" value="PARA FAMILY PROTEIN CT_582"/>
    <property type="match status" value="1"/>
</dbReference>
<dbReference type="AlphaFoldDB" id="A0A6J7RXN1"/>
<organism evidence="4">
    <name type="scientific">freshwater metagenome</name>
    <dbReference type="NCBI Taxonomy" id="449393"/>
    <lineage>
        <taxon>unclassified sequences</taxon>
        <taxon>metagenomes</taxon>
        <taxon>ecological metagenomes</taxon>
    </lineage>
</organism>
<proteinExistence type="predicted"/>
<evidence type="ECO:0000256" key="1">
    <source>
        <dbReference type="ARBA" id="ARBA00022741"/>
    </source>
</evidence>
<accession>A0A6J7RXN1</accession>
<evidence type="ECO:0000256" key="2">
    <source>
        <dbReference type="ARBA" id="ARBA00022840"/>
    </source>
</evidence>
<dbReference type="EMBL" id="CAFBPU010000024">
    <property type="protein sequence ID" value="CAB5033611.1"/>
    <property type="molecule type" value="Genomic_DNA"/>
</dbReference>
<dbReference type="PANTHER" id="PTHR13696">
    <property type="entry name" value="P-LOOP CONTAINING NUCLEOSIDE TRIPHOSPHATE HYDROLASE"/>
    <property type="match status" value="1"/>
</dbReference>
<keyword evidence="1" id="KW-0547">Nucleotide-binding</keyword>
<dbReference type="GO" id="GO:0005524">
    <property type="term" value="F:ATP binding"/>
    <property type="evidence" value="ECO:0007669"/>
    <property type="project" value="UniProtKB-KW"/>
</dbReference>
<name>A0A6J7RXN1_9ZZZZ</name>
<evidence type="ECO:0000313" key="3">
    <source>
        <dbReference type="EMBL" id="CAB4952373.1"/>
    </source>
</evidence>
<dbReference type="InterPro" id="IPR033756">
    <property type="entry name" value="YlxH/NBP35"/>
</dbReference>
<dbReference type="InterPro" id="IPR050678">
    <property type="entry name" value="DNA_Partitioning_ATPase"/>
</dbReference>
<protein>
    <submittedName>
        <fullName evidence="4">Unannotated protein</fullName>
    </submittedName>
</protein>
<dbReference type="EMBL" id="CAFBND010000087">
    <property type="protein sequence ID" value="CAB4952373.1"/>
    <property type="molecule type" value="Genomic_DNA"/>
</dbReference>
<gene>
    <name evidence="3" type="ORF">UFOPK3752_01741</name>
    <name evidence="4" type="ORF">UFOPK4150_01268</name>
</gene>
<dbReference type="Gene3D" id="3.40.50.300">
    <property type="entry name" value="P-loop containing nucleotide triphosphate hydrolases"/>
    <property type="match status" value="1"/>
</dbReference>
<dbReference type="SUPFAM" id="SSF52540">
    <property type="entry name" value="P-loop containing nucleoside triphosphate hydrolases"/>
    <property type="match status" value="1"/>
</dbReference>
<reference evidence="4" key="1">
    <citation type="submission" date="2020-05" db="EMBL/GenBank/DDBJ databases">
        <authorList>
            <person name="Chiriac C."/>
            <person name="Salcher M."/>
            <person name="Ghai R."/>
            <person name="Kavagutti S V."/>
        </authorList>
    </citation>
    <scope>NUCLEOTIDE SEQUENCE</scope>
</reference>
<sequence>MTTVISVHSFRGGTGKSNTTANLAGQLAASGARVAVVDTDIQSPGIHVLFGFADDLDNTLNDYLWGKLPIKDAAHDVTSKIAATSTIAEGGALFLVPSSMKAGDIARVLREGYDVGTLNDGFRDLAKDLQLDYLLIDTHPGLNEETLLSITISDVLLLILRPDRQDFQGTAVTVDVARKLGVPELFLVVNMVPTNIDVDDLREQMTAAYGSETAAILPFSKQVVDNASGGLFSLVHPDHAWSEQFRRIAHHVTQ</sequence>